<comment type="similarity">
    <text evidence="2">Belongs to the CbiQ family.</text>
</comment>
<dbReference type="GO" id="GO:0043190">
    <property type="term" value="C:ATP-binding cassette (ABC) transporter complex"/>
    <property type="evidence" value="ECO:0007669"/>
    <property type="project" value="InterPro"/>
</dbReference>
<keyword evidence="3" id="KW-1003">Cell membrane</keyword>
<keyword evidence="9" id="KW-1185">Reference proteome</keyword>
<gene>
    <name evidence="8" type="ORF">SAMN05660859_3012</name>
</gene>
<proteinExistence type="inferred from homology"/>
<dbReference type="RefSeq" id="WP_091441431.1">
    <property type="nucleotide sequence ID" value="NZ_FMTP01000004.1"/>
</dbReference>
<dbReference type="PANTHER" id="PTHR34857:SF2">
    <property type="entry name" value="SLL0384 PROTEIN"/>
    <property type="match status" value="1"/>
</dbReference>
<name>A0A1G4TKD3_9HYPH</name>
<organism evidence="8 9">
    <name type="scientific">Ancylobacter rudongensis</name>
    <dbReference type="NCBI Taxonomy" id="177413"/>
    <lineage>
        <taxon>Bacteria</taxon>
        <taxon>Pseudomonadati</taxon>
        <taxon>Pseudomonadota</taxon>
        <taxon>Alphaproteobacteria</taxon>
        <taxon>Hyphomicrobiales</taxon>
        <taxon>Xanthobacteraceae</taxon>
        <taxon>Ancylobacter</taxon>
    </lineage>
</organism>
<dbReference type="InterPro" id="IPR012809">
    <property type="entry name" value="ECF_CbiQ"/>
</dbReference>
<dbReference type="CDD" id="cd16914">
    <property type="entry name" value="EcfT"/>
    <property type="match status" value="1"/>
</dbReference>
<keyword evidence="4 7" id="KW-0812">Transmembrane</keyword>
<dbReference type="Pfam" id="PF02361">
    <property type="entry name" value="CbiQ"/>
    <property type="match status" value="1"/>
</dbReference>
<evidence type="ECO:0000256" key="3">
    <source>
        <dbReference type="ARBA" id="ARBA00022475"/>
    </source>
</evidence>
<dbReference type="AlphaFoldDB" id="A0A1G4TKD3"/>
<dbReference type="InterPro" id="IPR051611">
    <property type="entry name" value="ECF_transporter_component"/>
</dbReference>
<protein>
    <submittedName>
        <fullName evidence="8">Cobalt/nickel transport system permease protein</fullName>
    </submittedName>
</protein>
<feature type="transmembrane region" description="Helical" evidence="7">
    <location>
        <begin position="62"/>
        <end position="80"/>
    </location>
</feature>
<feature type="transmembrane region" description="Helical" evidence="7">
    <location>
        <begin position="20"/>
        <end position="50"/>
    </location>
</feature>
<evidence type="ECO:0000256" key="7">
    <source>
        <dbReference type="SAM" id="Phobius"/>
    </source>
</evidence>
<sequence>MTAGSIAQTSPQRDLRLNLVAAFIVLACLSQLHTLPVAAAALAAVGLAAAWRRPGPQLWRRLLHVEGFLLLLFATLPFTLPGQPLFSLGPLTASVEGVERAALIATKVSACVLVLSALLGAVEPARLGPALRGLHVPEAIVRLFVLTARYLGLIRDEARRLQEAMRMRSFRPGTNRHSWRSYGHLVGMLLVRALERAQRVEEAMRCRGYEGRFPHLPQPSPTRRDWAGLVLALVFGLAVTIADRL</sequence>
<reference evidence="9" key="1">
    <citation type="submission" date="2016-10" db="EMBL/GenBank/DDBJ databases">
        <authorList>
            <person name="Varghese N."/>
            <person name="Submissions S."/>
        </authorList>
    </citation>
    <scope>NUCLEOTIDE SEQUENCE [LARGE SCALE GENOMIC DNA]</scope>
    <source>
        <strain evidence="9">CGMCC 1.1761</strain>
    </source>
</reference>
<comment type="subcellular location">
    <subcellularLocation>
        <location evidence="1">Cell membrane</location>
        <topology evidence="1">Multi-pass membrane protein</topology>
    </subcellularLocation>
</comment>
<evidence type="ECO:0000256" key="2">
    <source>
        <dbReference type="ARBA" id="ARBA00008564"/>
    </source>
</evidence>
<dbReference type="NCBIfam" id="TIGR02454">
    <property type="entry name" value="ECF_T_CbiQ"/>
    <property type="match status" value="1"/>
</dbReference>
<evidence type="ECO:0000256" key="4">
    <source>
        <dbReference type="ARBA" id="ARBA00022692"/>
    </source>
</evidence>
<dbReference type="EMBL" id="FMTP01000004">
    <property type="protein sequence ID" value="SCW81295.1"/>
    <property type="molecule type" value="Genomic_DNA"/>
</dbReference>
<keyword evidence="5 7" id="KW-1133">Transmembrane helix</keyword>
<accession>A0A1G4TKD3</accession>
<evidence type="ECO:0000256" key="5">
    <source>
        <dbReference type="ARBA" id="ARBA00022989"/>
    </source>
</evidence>
<dbReference type="InterPro" id="IPR003339">
    <property type="entry name" value="ABC/ECF_trnsptr_transmembrane"/>
</dbReference>
<dbReference type="PANTHER" id="PTHR34857">
    <property type="entry name" value="SLL0384 PROTEIN"/>
    <property type="match status" value="1"/>
</dbReference>
<dbReference type="GO" id="GO:0006824">
    <property type="term" value="P:cobalt ion transport"/>
    <property type="evidence" value="ECO:0007669"/>
    <property type="project" value="InterPro"/>
</dbReference>
<evidence type="ECO:0000313" key="8">
    <source>
        <dbReference type="EMBL" id="SCW81295.1"/>
    </source>
</evidence>
<dbReference type="Proteomes" id="UP000198889">
    <property type="component" value="Unassembled WGS sequence"/>
</dbReference>
<evidence type="ECO:0000256" key="6">
    <source>
        <dbReference type="ARBA" id="ARBA00023136"/>
    </source>
</evidence>
<feature type="transmembrane region" description="Helical" evidence="7">
    <location>
        <begin position="100"/>
        <end position="122"/>
    </location>
</feature>
<keyword evidence="6 7" id="KW-0472">Membrane</keyword>
<dbReference type="STRING" id="177413.SAMN05660859_3012"/>
<evidence type="ECO:0000313" key="9">
    <source>
        <dbReference type="Proteomes" id="UP000198889"/>
    </source>
</evidence>
<evidence type="ECO:0000256" key="1">
    <source>
        <dbReference type="ARBA" id="ARBA00004651"/>
    </source>
</evidence>